<dbReference type="PANTHER" id="PTHR43555">
    <property type="entry name" value="PHOSPHORIBOSYLFORMYLGLYCINAMIDINE SYNTHASE SUBUNIT PURL"/>
    <property type="match status" value="1"/>
</dbReference>
<comment type="catalytic activity">
    <reaction evidence="8">
        <text>N(2)-formyl-N(1)-(5-phospho-beta-D-ribosyl)glycinamide + L-glutamine + ATP + H2O = 2-formamido-N(1)-(5-O-phospho-beta-D-ribosyl)acetamidine + L-glutamate + ADP + phosphate + H(+)</text>
        <dbReference type="Rhea" id="RHEA:17129"/>
        <dbReference type="ChEBI" id="CHEBI:15377"/>
        <dbReference type="ChEBI" id="CHEBI:15378"/>
        <dbReference type="ChEBI" id="CHEBI:29985"/>
        <dbReference type="ChEBI" id="CHEBI:30616"/>
        <dbReference type="ChEBI" id="CHEBI:43474"/>
        <dbReference type="ChEBI" id="CHEBI:58359"/>
        <dbReference type="ChEBI" id="CHEBI:147286"/>
        <dbReference type="ChEBI" id="CHEBI:147287"/>
        <dbReference type="ChEBI" id="CHEBI:456216"/>
        <dbReference type="EC" id="6.3.5.3"/>
    </reaction>
</comment>
<feature type="binding site" evidence="8">
    <location>
        <position position="382"/>
    </location>
    <ligand>
        <name>substrate</name>
    </ligand>
</feature>
<feature type="binding site" evidence="8">
    <location>
        <position position="816"/>
    </location>
    <ligand>
        <name>substrate</name>
    </ligand>
</feature>
<feature type="binding site" evidence="8">
    <location>
        <position position="813"/>
    </location>
    <ligand>
        <name>ATP</name>
        <dbReference type="ChEBI" id="CHEBI:30616"/>
    </ligand>
</feature>
<evidence type="ECO:0000313" key="12">
    <source>
        <dbReference type="EMBL" id="AGA29571.1"/>
    </source>
</evidence>
<dbReference type="Gene3D" id="3.30.1330.10">
    <property type="entry name" value="PurM-like, N-terminal domain"/>
    <property type="match status" value="2"/>
</dbReference>
<evidence type="ECO:0000259" key="10">
    <source>
        <dbReference type="Pfam" id="PF02769"/>
    </source>
</evidence>
<dbReference type="STRING" id="886293.Sinac_5423"/>
<feature type="binding site" evidence="8">
    <location>
        <position position="357"/>
    </location>
    <ligand>
        <name>ATP</name>
        <dbReference type="ChEBI" id="CHEBI:30616"/>
    </ligand>
</feature>
<dbReference type="InterPro" id="IPR003850">
    <property type="entry name" value="PurS"/>
</dbReference>
<evidence type="ECO:0000259" key="9">
    <source>
        <dbReference type="Pfam" id="PF00586"/>
    </source>
</evidence>
<keyword evidence="1 8" id="KW-0963">Cytoplasm</keyword>
<reference evidence="12 13" key="1">
    <citation type="submission" date="2012-02" db="EMBL/GenBank/DDBJ databases">
        <title>Complete sequence of chromosome of Singulisphaera acidiphila DSM 18658.</title>
        <authorList>
            <consortium name="US DOE Joint Genome Institute (JGI-PGF)"/>
            <person name="Lucas S."/>
            <person name="Copeland A."/>
            <person name="Lapidus A."/>
            <person name="Glavina del Rio T."/>
            <person name="Dalin E."/>
            <person name="Tice H."/>
            <person name="Bruce D."/>
            <person name="Goodwin L."/>
            <person name="Pitluck S."/>
            <person name="Peters L."/>
            <person name="Ovchinnikova G."/>
            <person name="Chertkov O."/>
            <person name="Kyrpides N."/>
            <person name="Mavromatis K."/>
            <person name="Ivanova N."/>
            <person name="Brettin T."/>
            <person name="Detter J.C."/>
            <person name="Han C."/>
            <person name="Larimer F."/>
            <person name="Land M."/>
            <person name="Hauser L."/>
            <person name="Markowitz V."/>
            <person name="Cheng J.-F."/>
            <person name="Hugenholtz P."/>
            <person name="Woyke T."/>
            <person name="Wu D."/>
            <person name="Tindall B."/>
            <person name="Pomrenke H."/>
            <person name="Brambilla E."/>
            <person name="Klenk H.-P."/>
            <person name="Eisen J.A."/>
        </authorList>
    </citation>
    <scope>NUCLEOTIDE SEQUENCE [LARGE SCALE GENOMIC DNA]</scope>
    <source>
        <strain evidence="13">ATCC BAA-1392 / DSM 18658 / VKM B-2454 / MOB10</strain>
    </source>
</reference>
<dbReference type="Pfam" id="PF00586">
    <property type="entry name" value="AIRS"/>
    <property type="match status" value="2"/>
</dbReference>
<comment type="similarity">
    <text evidence="8">Belongs to the FGAMS family.</text>
</comment>
<dbReference type="GO" id="GO:0005737">
    <property type="term" value="C:cytoplasm"/>
    <property type="evidence" value="ECO:0007669"/>
    <property type="project" value="UniProtKB-SubCell"/>
</dbReference>
<feature type="binding site" evidence="8">
    <location>
        <position position="383"/>
    </location>
    <ligand>
        <name>Mg(2+)</name>
        <dbReference type="ChEBI" id="CHEBI:18420"/>
        <label>2</label>
    </ligand>
</feature>
<comment type="subunit">
    <text evidence="8">Monomer. Part of the FGAM synthase complex composed of 1 PurL, 1 PurQ and 2 PurS subunits.</text>
</comment>
<keyword evidence="3 8" id="KW-0479">Metal-binding</keyword>
<evidence type="ECO:0000313" key="13">
    <source>
        <dbReference type="Proteomes" id="UP000010798"/>
    </source>
</evidence>
<evidence type="ECO:0000256" key="6">
    <source>
        <dbReference type="ARBA" id="ARBA00022840"/>
    </source>
</evidence>
<dbReference type="eggNOG" id="COG0046">
    <property type="taxonomic scope" value="Bacteria"/>
</dbReference>
<dbReference type="InterPro" id="IPR010918">
    <property type="entry name" value="PurM-like_C_dom"/>
</dbReference>
<dbReference type="UniPathway" id="UPA00074">
    <property type="reaction ID" value="UER00128"/>
</dbReference>
<organism evidence="12 13">
    <name type="scientific">Singulisphaera acidiphila (strain ATCC BAA-1392 / DSM 18658 / VKM B-2454 / MOB10)</name>
    <dbReference type="NCBI Taxonomy" id="886293"/>
    <lineage>
        <taxon>Bacteria</taxon>
        <taxon>Pseudomonadati</taxon>
        <taxon>Planctomycetota</taxon>
        <taxon>Planctomycetia</taxon>
        <taxon>Isosphaerales</taxon>
        <taxon>Isosphaeraceae</taxon>
        <taxon>Singulisphaera</taxon>
    </lineage>
</organism>
<dbReference type="GO" id="GO:0004642">
    <property type="term" value="F:phosphoribosylformylglycinamidine synthase activity"/>
    <property type="evidence" value="ECO:0007669"/>
    <property type="project" value="UniProtKB-UniRule"/>
</dbReference>
<dbReference type="HOGENOM" id="CLU_003100_0_0_0"/>
<dbReference type="Gene3D" id="3.30.1280.10">
    <property type="entry name" value="Phosphoribosylformylglycinamidine synthase subunit PurS"/>
    <property type="match status" value="1"/>
</dbReference>
<dbReference type="InterPro" id="IPR016188">
    <property type="entry name" value="PurM-like_N"/>
</dbReference>
<keyword evidence="13" id="KW-1185">Reference proteome</keyword>
<feature type="domain" description="PurM-like N-terminal" evidence="9">
    <location>
        <begin position="341"/>
        <end position="466"/>
    </location>
</feature>
<dbReference type="Gene3D" id="1.10.8.750">
    <property type="entry name" value="Phosphoribosylformylglycinamidine synthase, linker domain"/>
    <property type="match status" value="1"/>
</dbReference>
<feature type="domain" description="PurM-like N-terminal" evidence="9">
    <location>
        <begin position="718"/>
        <end position="842"/>
    </location>
</feature>
<dbReference type="HAMAP" id="MF_00420">
    <property type="entry name" value="PurL_2"/>
    <property type="match status" value="1"/>
</dbReference>
<dbReference type="InterPro" id="IPR036676">
    <property type="entry name" value="PurM-like_C_sf"/>
</dbReference>
<dbReference type="GO" id="GO:0000287">
    <property type="term" value="F:magnesium ion binding"/>
    <property type="evidence" value="ECO:0007669"/>
    <property type="project" value="UniProtKB-UniRule"/>
</dbReference>
<feature type="binding site" evidence="8">
    <location>
        <position position="516"/>
    </location>
    <ligand>
        <name>substrate</name>
    </ligand>
</feature>
<accession>L0DLN0</accession>
<dbReference type="EMBL" id="CP003364">
    <property type="protein sequence ID" value="AGA29571.1"/>
    <property type="molecule type" value="Genomic_DNA"/>
</dbReference>
<keyword evidence="2 8" id="KW-0436">Ligase</keyword>
<feature type="binding site" evidence="8">
    <location>
        <position position="776"/>
    </location>
    <ligand>
        <name>ATP</name>
        <dbReference type="ChEBI" id="CHEBI:30616"/>
    </ligand>
</feature>
<evidence type="ECO:0000256" key="3">
    <source>
        <dbReference type="ARBA" id="ARBA00022723"/>
    </source>
</evidence>
<comment type="subcellular location">
    <subcellularLocation>
        <location evidence="8">Cytoplasm</location>
    </subcellularLocation>
</comment>
<keyword evidence="7 8" id="KW-0460">Magnesium</keyword>
<evidence type="ECO:0000256" key="5">
    <source>
        <dbReference type="ARBA" id="ARBA00022755"/>
    </source>
</evidence>
<dbReference type="Gene3D" id="3.90.650.10">
    <property type="entry name" value="PurM-like C-terminal domain"/>
    <property type="match status" value="2"/>
</dbReference>
<evidence type="ECO:0000256" key="4">
    <source>
        <dbReference type="ARBA" id="ARBA00022741"/>
    </source>
</evidence>
<evidence type="ECO:0000256" key="7">
    <source>
        <dbReference type="ARBA" id="ARBA00022842"/>
    </source>
</evidence>
<dbReference type="OrthoDB" id="9804441at2"/>
<comment type="pathway">
    <text evidence="8">Purine metabolism; IMP biosynthesis via de novo pathway; 5-amino-1-(5-phospho-D-ribosyl)imidazole from N(2)-formyl-N(1)-(5-phospho-D-ribosyl)glycinamide: step 1/2.</text>
</comment>
<evidence type="ECO:0000259" key="11">
    <source>
        <dbReference type="Pfam" id="PF18072"/>
    </source>
</evidence>
<proteinExistence type="inferred from homology"/>
<dbReference type="Proteomes" id="UP000010798">
    <property type="component" value="Chromosome"/>
</dbReference>
<dbReference type="Pfam" id="PF02769">
    <property type="entry name" value="AIRS_C"/>
    <property type="match status" value="2"/>
</dbReference>
<evidence type="ECO:0000256" key="2">
    <source>
        <dbReference type="ARBA" id="ARBA00022598"/>
    </source>
</evidence>
<evidence type="ECO:0000256" key="1">
    <source>
        <dbReference type="ARBA" id="ARBA00022490"/>
    </source>
</evidence>
<dbReference type="AlphaFoldDB" id="L0DLN0"/>
<dbReference type="SUPFAM" id="SSF55326">
    <property type="entry name" value="PurM N-terminal domain-like"/>
    <property type="match status" value="2"/>
</dbReference>
<dbReference type="GO" id="GO:0006189">
    <property type="term" value="P:'de novo' IMP biosynthetic process"/>
    <property type="evidence" value="ECO:0007669"/>
    <property type="project" value="UniProtKB-UniRule"/>
</dbReference>
<dbReference type="NCBIfam" id="TIGR01736">
    <property type="entry name" value="FGAM_synth_II"/>
    <property type="match status" value="1"/>
</dbReference>
<feature type="binding site" evidence="8">
    <location>
        <position position="544"/>
    </location>
    <ligand>
        <name>Mg(2+)</name>
        <dbReference type="ChEBI" id="CHEBI:18420"/>
        <label>2</label>
    </ligand>
</feature>
<feature type="active site" evidence="8">
    <location>
        <position position="298"/>
    </location>
</feature>
<gene>
    <name evidence="8" type="primary">purL</name>
    <name evidence="12" type="ordered locus">Sinac_5423</name>
</gene>
<dbReference type="EC" id="6.3.5.3" evidence="8"/>
<keyword evidence="4 8" id="KW-0547">Nucleotide-binding</keyword>
<name>L0DLN0_SINAD</name>
<dbReference type="PANTHER" id="PTHR43555:SF1">
    <property type="entry name" value="PHOSPHORIBOSYLFORMYLGLYCINAMIDINE SYNTHASE SUBUNIT PURL"/>
    <property type="match status" value="1"/>
</dbReference>
<protein>
    <recommendedName>
        <fullName evidence="8">Phosphoribosylformylglycinamidine synthase subunit PurL</fullName>
        <shortName evidence="8">FGAM synthase</shortName>
        <ecNumber evidence="8">6.3.5.3</ecNumber>
    </recommendedName>
    <alternativeName>
        <fullName evidence="8">Formylglycinamide ribonucleotide amidotransferase subunit II</fullName>
        <shortName evidence="8">FGAR amidotransferase II</shortName>
        <shortName evidence="8">FGAR-AT II</shortName>
    </alternativeName>
    <alternativeName>
        <fullName evidence="8">Glutamine amidotransferase PurL</fullName>
    </alternativeName>
    <alternativeName>
        <fullName evidence="8">Phosphoribosylformylglycinamidine synthase subunit II</fullName>
    </alternativeName>
</protein>
<dbReference type="InterPro" id="IPR010074">
    <property type="entry name" value="PRibForGlyAmidine_synth_PurL"/>
</dbReference>
<dbReference type="KEGG" id="saci:Sinac_5423"/>
<keyword evidence="6 8" id="KW-0067">ATP-binding</keyword>
<comment type="caution">
    <text evidence="8">Lacks conserved residue(s) required for the propagation of feature annotation.</text>
</comment>
<comment type="function">
    <text evidence="8">Part of the phosphoribosylformylglycinamidine synthase complex involved in the purines biosynthetic pathway. Catalyzes the ATP-dependent conversion of formylglycinamide ribonucleotide (FGAR) and glutamine to yield formylglycinamidine ribonucleotide (FGAM) and glutamate. The FGAM synthase complex is composed of three subunits. PurQ produces an ammonia molecule by converting glutamine to glutamate. PurL transfers the ammonia molecule to FGAR to form FGAM in an ATP-dependent manner. PurS interacts with PurQ and PurL and is thought to assist in the transfer of the ammonia molecule from PurQ to PurL.</text>
</comment>
<evidence type="ECO:0000256" key="8">
    <source>
        <dbReference type="HAMAP-Rule" id="MF_00420"/>
    </source>
</evidence>
<dbReference type="CDD" id="cd02204">
    <property type="entry name" value="PurL_repeat2"/>
    <property type="match status" value="1"/>
</dbReference>
<feature type="active site" description="Proton acceptor" evidence="8">
    <location>
        <position position="361"/>
    </location>
</feature>
<dbReference type="SUPFAM" id="SSF56042">
    <property type="entry name" value="PurM C-terminal domain-like"/>
    <property type="match status" value="2"/>
</dbReference>
<feature type="binding site" evidence="8">
    <location>
        <position position="359"/>
    </location>
    <ligand>
        <name>Mg(2+)</name>
        <dbReference type="ChEBI" id="CHEBI:18420"/>
        <label>1</label>
    </ligand>
</feature>
<dbReference type="CDD" id="cd02203">
    <property type="entry name" value="PurL_repeat1"/>
    <property type="match status" value="1"/>
</dbReference>
<dbReference type="SUPFAM" id="SSF82697">
    <property type="entry name" value="PurS-like"/>
    <property type="match status" value="1"/>
</dbReference>
<dbReference type="Pfam" id="PF02700">
    <property type="entry name" value="PurS"/>
    <property type="match status" value="1"/>
</dbReference>
<dbReference type="InterPro" id="IPR036921">
    <property type="entry name" value="PurM-like_N_sf"/>
</dbReference>
<dbReference type="GO" id="GO:0005524">
    <property type="term" value="F:ATP binding"/>
    <property type="evidence" value="ECO:0007669"/>
    <property type="project" value="UniProtKB-UniRule"/>
</dbReference>
<sequence length="1030" mass="110749">MPILLNLDVTRLATPAGSIASTRLVHWYNDPTPGTSEFRSGPESYRIPKPSFDRRDEFLSTQALWILRDKNVTYMLWHLQIDPAAGNADREGVRLAAEAAELGLSGPWRIAASRGFLLEGALDGEDVQRAAQTLLVDPIVETFAVRPSGQTVTGAGTTVHVLPKPGVTDPEAESALATLRALGFAVESVRTIRTYRIDGPAESLPRLIQRVLSNDAVEQAIVGALSLDRLGQGHPYRLQRVDVPIRTMDAPALVKLSKEGQLYLSLEEMQSIQAHFAELGRDPTDCELETLAQTWSEHCSHKTLRGLIRFEDEVITNLLKKTIFQATQILNPDWLVSVFADNAGVVRFDDAYDVCFKVETHNHPSAIDPYGGANTGLGGVIRDPMGTGLGAKPICNTDVFCVAPPDFPPDELPAGVLHPKRVLKGIVAGVRDYGNRMGIPTVNGALVVDPDYLANPLVFCGTIGLIPRGLSEKHVEPGDRIVAIGGRTGRDGIHGATFSSAELTSDSESISGGAVQIGNAITEKMVLDVIMQARDRGLFRSITDCGAGGFSSAVGEMGAELGAVVDLDRAPLKYEGLSYTEIWISEAQERMVLAVPPESLQALEALCASESVEATDLGEFVATGRLTLRYQNETVADLSMDFLHEGRPAVVRDATFTPPPILEIALPDRADYTADLTRIMASWDVCSKEWIVRQYDHEVQARTVVKPLVGVQDDGPGDASVVLPVRGSTRGLAVSCGINPRYGRLDPYAMAGCVIDEAIRNCVAVGADPDRIALLDNFCWGNTERPETLGSLVRAAQGCLDVAVAYGTPFVSGKDSLYNEYTHEGKSRAIPPTLLISAMGQVPDVRKCVTMDLKKAGNLLFVLGQTRLELGGSHWTMIQGIEGGRVPRVEPTTGRPLFQRLHAAINRGLIRSCHDLSEGGLAVALAEMALAGGLGAKVNLQDLPRDEDAAHDAALLFSESPTRFLLEVLPENAQALTELFAGLPLGRLGEVTGGIDSSPARLTIVGLGATSVIDASVSVLKEAWQSPLRW</sequence>
<feature type="domain" description="Phosphoribosylformylglycinamidine synthase linker" evidence="11">
    <location>
        <begin position="254"/>
        <end position="302"/>
    </location>
</feature>
<dbReference type="InterPro" id="IPR041609">
    <property type="entry name" value="PurL_linker"/>
</dbReference>
<keyword evidence="5 8" id="KW-0658">Purine biosynthesis</keyword>
<dbReference type="InterPro" id="IPR036604">
    <property type="entry name" value="PurS-like_sf"/>
</dbReference>
<feature type="domain" description="PurM-like C-terminal" evidence="10">
    <location>
        <begin position="855"/>
        <end position="994"/>
    </location>
</feature>
<dbReference type="eggNOG" id="COG1828">
    <property type="taxonomic scope" value="Bacteria"/>
</dbReference>
<dbReference type="Pfam" id="PF18072">
    <property type="entry name" value="FGAR-AT_linker"/>
    <property type="match status" value="1"/>
</dbReference>
<feature type="domain" description="PurM-like C-terminal" evidence="10">
    <location>
        <begin position="476"/>
        <end position="630"/>
    </location>
</feature>